<keyword evidence="3" id="KW-1185">Reference proteome</keyword>
<proteinExistence type="predicted"/>
<protein>
    <submittedName>
        <fullName evidence="2">Uncharacterized protein</fullName>
    </submittedName>
</protein>
<feature type="chain" id="PRO_5023034195" evidence="1">
    <location>
        <begin position="24"/>
        <end position="370"/>
    </location>
</feature>
<evidence type="ECO:0000256" key="1">
    <source>
        <dbReference type="SAM" id="SignalP"/>
    </source>
</evidence>
<name>A0A5C3EDK7_9BASI</name>
<evidence type="ECO:0000313" key="3">
    <source>
        <dbReference type="Proteomes" id="UP000324022"/>
    </source>
</evidence>
<reference evidence="2 3" key="1">
    <citation type="submission" date="2018-03" db="EMBL/GenBank/DDBJ databases">
        <authorList>
            <person name="Guldener U."/>
        </authorList>
    </citation>
    <scope>NUCLEOTIDE SEQUENCE [LARGE SCALE GENOMIC DNA]</scope>
    <source>
        <strain evidence="2 3">NBRC100155</strain>
    </source>
</reference>
<dbReference type="EMBL" id="OOIN01000021">
    <property type="protein sequence ID" value="SPO28145.1"/>
    <property type="molecule type" value="Genomic_DNA"/>
</dbReference>
<evidence type="ECO:0000313" key="2">
    <source>
        <dbReference type="EMBL" id="SPO28145.1"/>
    </source>
</evidence>
<feature type="signal peptide" evidence="1">
    <location>
        <begin position="1"/>
        <end position="23"/>
    </location>
</feature>
<sequence length="370" mass="42315">MTKLHMLHIVLAAILLLLGCCIAPKNDDEAGPSTRRLPNVPIESLLNTGAPPKIDKYIERLDPIRISNLKELDRKEYAEVPFYTSLGIPIYTVKADVKKVEQALRDFQYVAIVVPAKKEAIKIHYGNEHLAQNYFPYEEIDQVLLSQRLHPNVHILVKHLQRQIEPNYPIDMPDELSVEELPHANGIPILTDRFDELGYMLGASLTGPKMFFHKRFGHETVLIQPPPAPAHRLVRVALGPEKTSIDQVLTRYGVDTRQYGQKLASIFWGAPIPLDEEHRSDRMRWTKLLEYPRFGPDASRDELKDALQKHGKFRFYNSKNRANSGPIKVKLLNPDGAPGTAMRPTIERLSAVERGKEFFYEWISRLRRPG</sequence>
<accession>A0A5C3EDK7</accession>
<dbReference type="AlphaFoldDB" id="A0A5C3EDK7"/>
<dbReference type="PROSITE" id="PS51257">
    <property type="entry name" value="PROKAR_LIPOPROTEIN"/>
    <property type="match status" value="1"/>
</dbReference>
<keyword evidence="1" id="KW-0732">Signal</keyword>
<dbReference type="Proteomes" id="UP000324022">
    <property type="component" value="Unassembled WGS sequence"/>
</dbReference>
<organism evidence="2 3">
    <name type="scientific">Ustilago trichophora</name>
    <dbReference type="NCBI Taxonomy" id="86804"/>
    <lineage>
        <taxon>Eukaryota</taxon>
        <taxon>Fungi</taxon>
        <taxon>Dikarya</taxon>
        <taxon>Basidiomycota</taxon>
        <taxon>Ustilaginomycotina</taxon>
        <taxon>Ustilaginomycetes</taxon>
        <taxon>Ustilaginales</taxon>
        <taxon>Ustilaginaceae</taxon>
        <taxon>Ustilago</taxon>
    </lineage>
</organism>
<dbReference type="OrthoDB" id="2543616at2759"/>
<gene>
    <name evidence="2" type="ORF">UTRI_04535_B</name>
</gene>